<organism evidence="4 5">
    <name type="scientific">Thermoanaerobacter siderophilus SR4</name>
    <dbReference type="NCBI Taxonomy" id="880478"/>
    <lineage>
        <taxon>Bacteria</taxon>
        <taxon>Bacillati</taxon>
        <taxon>Bacillota</taxon>
        <taxon>Clostridia</taxon>
        <taxon>Thermoanaerobacterales</taxon>
        <taxon>Thermoanaerobacteraceae</taxon>
        <taxon>Thermoanaerobacter</taxon>
    </lineage>
</organism>
<dbReference type="GO" id="GO:0005506">
    <property type="term" value="F:iron ion binding"/>
    <property type="evidence" value="ECO:0007669"/>
    <property type="project" value="InterPro"/>
</dbReference>
<dbReference type="AlphaFoldDB" id="I9KUD8"/>
<feature type="domain" description="NIF system FeS cluster assembly NifU C-terminal" evidence="3">
    <location>
        <begin position="5"/>
        <end position="71"/>
    </location>
</feature>
<sequence length="73" mass="7974">MRERVEKVLELLRPSLQADGGNVELIDVTEDGIVKVRLTGACGGCPFATLTLKEGIERAIKEEIPEVREVIAV</sequence>
<dbReference type="EMBL" id="CM001486">
    <property type="protein sequence ID" value="EIW00471.1"/>
    <property type="molecule type" value="Genomic_DNA"/>
</dbReference>
<comment type="similarity">
    <text evidence="1">Belongs to the NifU family.</text>
</comment>
<dbReference type="InterPro" id="IPR034904">
    <property type="entry name" value="FSCA_dom_sf"/>
</dbReference>
<evidence type="ECO:0000313" key="5">
    <source>
        <dbReference type="Proteomes" id="UP000005110"/>
    </source>
</evidence>
<gene>
    <name evidence="4" type="ORF">ThesiDRAFT1_1543</name>
</gene>
<accession>I9KUD8</accession>
<evidence type="ECO:0000256" key="2">
    <source>
        <dbReference type="ARBA" id="ARBA00049958"/>
    </source>
</evidence>
<dbReference type="HOGENOM" id="CLU_060555_4_3_9"/>
<dbReference type="GO" id="GO:0016226">
    <property type="term" value="P:iron-sulfur cluster assembly"/>
    <property type="evidence" value="ECO:0007669"/>
    <property type="project" value="InterPro"/>
</dbReference>
<dbReference type="PANTHER" id="PTHR11178">
    <property type="entry name" value="IRON-SULFUR CLUSTER SCAFFOLD PROTEIN NFU-RELATED"/>
    <property type="match status" value="1"/>
</dbReference>
<dbReference type="PANTHER" id="PTHR11178:SF25">
    <property type="entry name" value="NIFU-LIKE PROTEIN 3, CHLOROPLASTIC"/>
    <property type="match status" value="1"/>
</dbReference>
<evidence type="ECO:0000313" key="4">
    <source>
        <dbReference type="EMBL" id="EIW00471.1"/>
    </source>
</evidence>
<dbReference type="Gene3D" id="3.30.300.130">
    <property type="entry name" value="Fe-S cluster assembly (FSCA)"/>
    <property type="match status" value="1"/>
</dbReference>
<name>I9KUD8_9THEO</name>
<dbReference type="InterPro" id="IPR001075">
    <property type="entry name" value="NIF_FeS_clus_asmbl_NifU_C"/>
</dbReference>
<dbReference type="Proteomes" id="UP000005110">
    <property type="component" value="Chromosome"/>
</dbReference>
<dbReference type="SUPFAM" id="SSF117916">
    <property type="entry name" value="Fe-S cluster assembly (FSCA) domain-like"/>
    <property type="match status" value="1"/>
</dbReference>
<comment type="function">
    <text evidence="2">May be involved in the formation or repair of [Fe-S] clusters present in iron-sulfur proteins.</text>
</comment>
<proteinExistence type="inferred from homology"/>
<dbReference type="PATRIC" id="fig|880478.3.peg.2752"/>
<evidence type="ECO:0000259" key="3">
    <source>
        <dbReference type="Pfam" id="PF01106"/>
    </source>
</evidence>
<keyword evidence="5" id="KW-1185">Reference proteome</keyword>
<dbReference type="GO" id="GO:0051536">
    <property type="term" value="F:iron-sulfur cluster binding"/>
    <property type="evidence" value="ECO:0007669"/>
    <property type="project" value="InterPro"/>
</dbReference>
<evidence type="ECO:0000256" key="1">
    <source>
        <dbReference type="ARBA" id="ARBA00006420"/>
    </source>
</evidence>
<protein>
    <submittedName>
        <fullName evidence="4">Thioredoxin-like protein</fullName>
    </submittedName>
</protein>
<reference evidence="4 5" key="1">
    <citation type="submission" date="2012-02" db="EMBL/GenBank/DDBJ databases">
        <title>Improved High-Quality Draft sequence of Thermoanaerobacter siderophilus SR4.</title>
        <authorList>
            <consortium name="US DOE Joint Genome Institute"/>
            <person name="Lucas S."/>
            <person name="Han J."/>
            <person name="Lapidus A."/>
            <person name="Cheng J.-F."/>
            <person name="Goodwin L."/>
            <person name="Pitluck S."/>
            <person name="Peters L."/>
            <person name="Detter J.C."/>
            <person name="Han C."/>
            <person name="Tapia R."/>
            <person name="Land M."/>
            <person name="Hauser L."/>
            <person name="Kyrpides N."/>
            <person name="Ivanova N."/>
            <person name="Pagani I."/>
            <person name="Hemme C."/>
            <person name="Woyke T."/>
        </authorList>
    </citation>
    <scope>NUCLEOTIDE SEQUENCE [LARGE SCALE GENOMIC DNA]</scope>
    <source>
        <strain evidence="4 5">SR4</strain>
    </source>
</reference>
<dbReference type="RefSeq" id="WP_006569984.1">
    <property type="nucleotide sequence ID" value="NZ_CM001486.1"/>
</dbReference>
<dbReference type="Pfam" id="PF01106">
    <property type="entry name" value="NifU"/>
    <property type="match status" value="1"/>
</dbReference>